<dbReference type="Pfam" id="PF01395">
    <property type="entry name" value="PBP_GOBP"/>
    <property type="match status" value="1"/>
</dbReference>
<evidence type="ECO:0000313" key="2">
    <source>
        <dbReference type="Proteomes" id="UP000694846"/>
    </source>
</evidence>
<gene>
    <name evidence="3" type="primary">LOC112693423</name>
    <name evidence="1" type="ORF">g.2760</name>
</gene>
<dbReference type="EMBL" id="GGMS01016676">
    <property type="protein sequence ID" value="MBY85879.1"/>
    <property type="molecule type" value="Transcribed_RNA"/>
</dbReference>
<dbReference type="AlphaFoldDB" id="A0A2S2R781"/>
<evidence type="ECO:0000313" key="1">
    <source>
        <dbReference type="EMBL" id="MBY85879.1"/>
    </source>
</evidence>
<dbReference type="Gene3D" id="1.10.238.20">
    <property type="entry name" value="Pheromone/general odorant binding protein domain"/>
    <property type="match status" value="1"/>
</dbReference>
<dbReference type="CDD" id="cd23992">
    <property type="entry name" value="PBP_GOBP"/>
    <property type="match status" value="1"/>
</dbReference>
<reference evidence="1" key="1">
    <citation type="submission" date="2018-04" db="EMBL/GenBank/DDBJ databases">
        <title>Transcriptome assembly of Sipha flava.</title>
        <authorList>
            <person name="Scully E.D."/>
            <person name="Geib S.M."/>
            <person name="Palmer N.A."/>
            <person name="Koch K."/>
            <person name="Bradshaw J."/>
            <person name="Heng-Moss T."/>
            <person name="Sarath G."/>
        </authorList>
    </citation>
    <scope>NUCLEOTIDE SEQUENCE</scope>
</reference>
<dbReference type="InterPro" id="IPR006170">
    <property type="entry name" value="PBP/GOBP"/>
</dbReference>
<dbReference type="GO" id="GO:0005549">
    <property type="term" value="F:odorant binding"/>
    <property type="evidence" value="ECO:0007669"/>
    <property type="project" value="InterPro"/>
</dbReference>
<sequence length="185" mass="21279">MNLSRSCKIQYCLKKNMYSFLIICFLASLSIVTANPERKYNNQSEVMDDMLDNIFICMQELEVNIDICSELLMKDKDHSDKKYNGCKCFGPCVAKKMGTMNVDSGKWNWTRFKELSILFDNEMLKKETKIMEMACLDEVNTHCEAGYAMMKCVLENSPMAKDMAKNYLAARESLNNGDSITEEDN</sequence>
<organism evidence="1">
    <name type="scientific">Sipha flava</name>
    <name type="common">yellow sugarcane aphid</name>
    <dbReference type="NCBI Taxonomy" id="143950"/>
    <lineage>
        <taxon>Eukaryota</taxon>
        <taxon>Metazoa</taxon>
        <taxon>Ecdysozoa</taxon>
        <taxon>Arthropoda</taxon>
        <taxon>Hexapoda</taxon>
        <taxon>Insecta</taxon>
        <taxon>Pterygota</taxon>
        <taxon>Neoptera</taxon>
        <taxon>Paraneoptera</taxon>
        <taxon>Hemiptera</taxon>
        <taxon>Sternorrhyncha</taxon>
        <taxon>Aphidomorpha</taxon>
        <taxon>Aphidoidea</taxon>
        <taxon>Aphididae</taxon>
        <taxon>Sipha</taxon>
    </lineage>
</organism>
<reference evidence="3" key="2">
    <citation type="submission" date="2025-04" db="UniProtKB">
        <authorList>
            <consortium name="RefSeq"/>
        </authorList>
    </citation>
    <scope>IDENTIFICATION</scope>
    <source>
        <tissue evidence="3">Whole body</tissue>
    </source>
</reference>
<dbReference type="RefSeq" id="XP_025424267.1">
    <property type="nucleotide sequence ID" value="XM_025568482.1"/>
</dbReference>
<evidence type="ECO:0000313" key="3">
    <source>
        <dbReference type="RefSeq" id="XP_025424267.1"/>
    </source>
</evidence>
<dbReference type="SUPFAM" id="SSF47565">
    <property type="entry name" value="Insect pheromone/odorant-binding proteins"/>
    <property type="match status" value="1"/>
</dbReference>
<protein>
    <submittedName>
        <fullName evidence="3">Uncharacterized protein LOC112693423</fullName>
    </submittedName>
</protein>
<name>A0A2S2R781_9HEMI</name>
<dbReference type="OrthoDB" id="6594512at2759"/>
<dbReference type="Proteomes" id="UP000694846">
    <property type="component" value="Unplaced"/>
</dbReference>
<keyword evidence="2" id="KW-1185">Reference proteome</keyword>
<dbReference type="InterPro" id="IPR036728">
    <property type="entry name" value="PBP_GOBP_sf"/>
</dbReference>
<proteinExistence type="predicted"/>
<dbReference type="GeneID" id="112693423"/>
<accession>A0A2S2R781</accession>